<evidence type="ECO:0000313" key="3">
    <source>
        <dbReference type="Proteomes" id="UP001281761"/>
    </source>
</evidence>
<keyword evidence="3" id="KW-1185">Reference proteome</keyword>
<organism evidence="2 3">
    <name type="scientific">Blattamonas nauphoetae</name>
    <dbReference type="NCBI Taxonomy" id="2049346"/>
    <lineage>
        <taxon>Eukaryota</taxon>
        <taxon>Metamonada</taxon>
        <taxon>Preaxostyla</taxon>
        <taxon>Oxymonadida</taxon>
        <taxon>Blattamonas</taxon>
    </lineage>
</organism>
<evidence type="ECO:0000313" key="2">
    <source>
        <dbReference type="EMBL" id="KAK2950783.1"/>
    </source>
</evidence>
<name>A0ABQ9XE83_9EUKA</name>
<dbReference type="EMBL" id="JARBJD010000130">
    <property type="protein sequence ID" value="KAK2950783.1"/>
    <property type="molecule type" value="Genomic_DNA"/>
</dbReference>
<feature type="compositionally biased region" description="Basic and acidic residues" evidence="1">
    <location>
        <begin position="265"/>
        <end position="286"/>
    </location>
</feature>
<feature type="compositionally biased region" description="Polar residues" evidence="1">
    <location>
        <begin position="235"/>
        <end position="246"/>
    </location>
</feature>
<accession>A0ABQ9XE83</accession>
<evidence type="ECO:0000256" key="1">
    <source>
        <dbReference type="SAM" id="MobiDB-lite"/>
    </source>
</evidence>
<gene>
    <name evidence="2" type="ORF">BLNAU_14312</name>
</gene>
<sequence length="292" mass="33351">MSRLPLTTHLALNTTHLALITTIFIFQTNGPPHHLNQLGEIKHLVLADATEKQDKPQQQKPIQQQKQNQTSSLNTSSFSYKPPLTPLDQTSSSASKRAGSLTDLLLEKEQFQQTHSSPARQVNLAPNIHNTLSTHHPTQPKTPPTTRPPTNHHQLPERTEPPEKERRRHEDPKENEKETEPDSDGSNDKSRKGQSTEEIDDKIWMKEEKHPKDTDSEEGKDVVDKTGEIERLSPDPNQTNASNHQPSSFFSFHSLTSFFSRPWKRNREAEVKKQVIQRKDPDENKTRTNTTE</sequence>
<protein>
    <submittedName>
        <fullName evidence="2">Uncharacterized protein</fullName>
    </submittedName>
</protein>
<proteinExistence type="predicted"/>
<feature type="compositionally biased region" description="Low complexity" evidence="1">
    <location>
        <begin position="247"/>
        <end position="260"/>
    </location>
</feature>
<feature type="compositionally biased region" description="Low complexity" evidence="1">
    <location>
        <begin position="58"/>
        <end position="69"/>
    </location>
</feature>
<reference evidence="2 3" key="1">
    <citation type="journal article" date="2022" name="bioRxiv">
        <title>Genomics of Preaxostyla Flagellates Illuminates Evolutionary Transitions and the Path Towards Mitochondrial Loss.</title>
        <authorList>
            <person name="Novak L.V.F."/>
            <person name="Treitli S.C."/>
            <person name="Pyrih J."/>
            <person name="Halakuc P."/>
            <person name="Pipaliya S.V."/>
            <person name="Vacek V."/>
            <person name="Brzon O."/>
            <person name="Soukal P."/>
            <person name="Eme L."/>
            <person name="Dacks J.B."/>
            <person name="Karnkowska A."/>
            <person name="Elias M."/>
            <person name="Hampl V."/>
        </authorList>
    </citation>
    <scope>NUCLEOTIDE SEQUENCE [LARGE SCALE GENOMIC DNA]</scope>
    <source>
        <strain evidence="2">NAU3</strain>
        <tissue evidence="2">Gut</tissue>
    </source>
</reference>
<feature type="compositionally biased region" description="Polar residues" evidence="1">
    <location>
        <begin position="70"/>
        <end position="79"/>
    </location>
</feature>
<feature type="compositionally biased region" description="Basic and acidic residues" evidence="1">
    <location>
        <begin position="154"/>
        <end position="233"/>
    </location>
</feature>
<dbReference type="Proteomes" id="UP001281761">
    <property type="component" value="Unassembled WGS sequence"/>
</dbReference>
<feature type="region of interest" description="Disordered" evidence="1">
    <location>
        <begin position="130"/>
        <end position="292"/>
    </location>
</feature>
<feature type="region of interest" description="Disordered" evidence="1">
    <location>
        <begin position="50"/>
        <end position="98"/>
    </location>
</feature>
<comment type="caution">
    <text evidence="2">The sequence shown here is derived from an EMBL/GenBank/DDBJ whole genome shotgun (WGS) entry which is preliminary data.</text>
</comment>